<dbReference type="AlphaFoldDB" id="A0A371D2G0"/>
<proteinExistence type="predicted"/>
<dbReference type="OrthoDB" id="2740299at2759"/>
<feature type="signal peptide" evidence="1">
    <location>
        <begin position="1"/>
        <end position="16"/>
    </location>
</feature>
<accession>A0A371D2G0</accession>
<gene>
    <name evidence="2" type="ORF">OH76DRAFT_813736</name>
</gene>
<dbReference type="EMBL" id="KZ857424">
    <property type="protein sequence ID" value="RDX46724.1"/>
    <property type="molecule type" value="Genomic_DNA"/>
</dbReference>
<protein>
    <submittedName>
        <fullName evidence="2">Uncharacterized protein</fullName>
    </submittedName>
</protein>
<evidence type="ECO:0000313" key="2">
    <source>
        <dbReference type="EMBL" id="RDX46724.1"/>
    </source>
</evidence>
<dbReference type="Proteomes" id="UP000256964">
    <property type="component" value="Unassembled WGS sequence"/>
</dbReference>
<evidence type="ECO:0000256" key="1">
    <source>
        <dbReference type="SAM" id="SignalP"/>
    </source>
</evidence>
<reference evidence="2 3" key="1">
    <citation type="journal article" date="2018" name="Biotechnol. Biofuels">
        <title>Integrative visual omics of the white-rot fungus Polyporus brumalis exposes the biotechnological potential of its oxidative enzymes for delignifying raw plant biomass.</title>
        <authorList>
            <person name="Miyauchi S."/>
            <person name="Rancon A."/>
            <person name="Drula E."/>
            <person name="Hage H."/>
            <person name="Chaduli D."/>
            <person name="Favel A."/>
            <person name="Grisel S."/>
            <person name="Henrissat B."/>
            <person name="Herpoel-Gimbert I."/>
            <person name="Ruiz-Duenas F.J."/>
            <person name="Chevret D."/>
            <person name="Hainaut M."/>
            <person name="Lin J."/>
            <person name="Wang M."/>
            <person name="Pangilinan J."/>
            <person name="Lipzen A."/>
            <person name="Lesage-Meessen L."/>
            <person name="Navarro D."/>
            <person name="Riley R."/>
            <person name="Grigoriev I.V."/>
            <person name="Zhou S."/>
            <person name="Raouche S."/>
            <person name="Rosso M.N."/>
        </authorList>
    </citation>
    <scope>NUCLEOTIDE SEQUENCE [LARGE SCALE GENOMIC DNA]</scope>
    <source>
        <strain evidence="2 3">BRFM 1820</strain>
    </source>
</reference>
<feature type="chain" id="PRO_5017084801" evidence="1">
    <location>
        <begin position="17"/>
        <end position="137"/>
    </location>
</feature>
<sequence length="137" mass="14618">MFYSLIALALSLAVAAIPAPSEHLHGSVYLQPAESSSFTKLIGETPVADATTPQLLTCQTANCGSCTSWLVNNLGMSNCFWAGSFTSVQLVDPSRFFAPGVIDIAPENCINWLAIPQQGICYNIVGATFHQFGSFNI</sequence>
<keyword evidence="1" id="KW-0732">Signal</keyword>
<keyword evidence="3" id="KW-1185">Reference proteome</keyword>
<evidence type="ECO:0000313" key="3">
    <source>
        <dbReference type="Proteomes" id="UP000256964"/>
    </source>
</evidence>
<organism evidence="2 3">
    <name type="scientific">Lentinus brumalis</name>
    <dbReference type="NCBI Taxonomy" id="2498619"/>
    <lineage>
        <taxon>Eukaryota</taxon>
        <taxon>Fungi</taxon>
        <taxon>Dikarya</taxon>
        <taxon>Basidiomycota</taxon>
        <taxon>Agaricomycotina</taxon>
        <taxon>Agaricomycetes</taxon>
        <taxon>Polyporales</taxon>
        <taxon>Polyporaceae</taxon>
        <taxon>Lentinus</taxon>
    </lineage>
</organism>
<name>A0A371D2G0_9APHY</name>